<dbReference type="EMBL" id="AP019798">
    <property type="protein sequence ID" value="BBL88974.1"/>
    <property type="molecule type" value="Genomic_DNA"/>
</dbReference>
<accession>A0A510I5I8</accession>
<evidence type="ECO:0000256" key="1">
    <source>
        <dbReference type="SAM" id="Phobius"/>
    </source>
</evidence>
<keyword evidence="1" id="KW-1133">Transmembrane helix</keyword>
<dbReference type="AlphaFoldDB" id="A0A510I5I8"/>
<dbReference type="Proteomes" id="UP000315115">
    <property type="component" value="Chromosome 1"/>
</dbReference>
<sequence>MKKVERFESLIRIMDVVVTCLAVLIVAVGIFSTVMHGVQLGIGALVSGIMLWIAKFFICGISYTLIQIAKNTAPKASDENA</sequence>
<reference evidence="3" key="1">
    <citation type="submission" date="2019-07" db="EMBL/GenBank/DDBJ databases">
        <title>Complete Genome Sequences of Vibrion rotiferianus strain AM7.</title>
        <authorList>
            <person name="Miyazaki K."/>
            <person name="Wiseschart A."/>
            <person name="Pootanakit K."/>
            <person name="Ishimori K."/>
            <person name="Kitahara K."/>
        </authorList>
    </citation>
    <scope>NUCLEOTIDE SEQUENCE [LARGE SCALE GENOMIC DNA]</scope>
    <source>
        <strain evidence="3">AM7</strain>
    </source>
</reference>
<keyword evidence="1" id="KW-0812">Transmembrane</keyword>
<protein>
    <submittedName>
        <fullName evidence="2">Uncharacterized protein</fullName>
    </submittedName>
</protein>
<feature type="transmembrane region" description="Helical" evidence="1">
    <location>
        <begin position="12"/>
        <end position="34"/>
    </location>
</feature>
<evidence type="ECO:0000313" key="3">
    <source>
        <dbReference type="Proteomes" id="UP000315115"/>
    </source>
</evidence>
<organism evidence="2 3">
    <name type="scientific">Vibrio rotiferianus</name>
    <dbReference type="NCBI Taxonomy" id="190895"/>
    <lineage>
        <taxon>Bacteria</taxon>
        <taxon>Pseudomonadati</taxon>
        <taxon>Pseudomonadota</taxon>
        <taxon>Gammaproteobacteria</taxon>
        <taxon>Vibrionales</taxon>
        <taxon>Vibrionaceae</taxon>
        <taxon>Vibrio</taxon>
    </lineage>
</organism>
<feature type="transmembrane region" description="Helical" evidence="1">
    <location>
        <begin position="40"/>
        <end position="66"/>
    </location>
</feature>
<keyword evidence="1" id="KW-0472">Membrane</keyword>
<evidence type="ECO:0000313" key="2">
    <source>
        <dbReference type="EMBL" id="BBL88974.1"/>
    </source>
</evidence>
<gene>
    <name evidence="2" type="ORF">VroAM7_16270</name>
</gene>
<proteinExistence type="predicted"/>
<name>A0A510I5I8_9VIBR</name>